<dbReference type="GO" id="GO:0007423">
    <property type="term" value="P:sensory organ development"/>
    <property type="evidence" value="ECO:0007669"/>
    <property type="project" value="TreeGrafter"/>
</dbReference>
<organism evidence="7 8">
    <name type="scientific">Acanthosepion pharaonis</name>
    <name type="common">Pharaoh cuttlefish</name>
    <name type="synonym">Sepia pharaonis</name>
    <dbReference type="NCBI Taxonomy" id="158019"/>
    <lineage>
        <taxon>Eukaryota</taxon>
        <taxon>Metazoa</taxon>
        <taxon>Spiralia</taxon>
        <taxon>Lophotrochozoa</taxon>
        <taxon>Mollusca</taxon>
        <taxon>Cephalopoda</taxon>
        <taxon>Coleoidea</taxon>
        <taxon>Decapodiformes</taxon>
        <taxon>Sepiida</taxon>
        <taxon>Sepiina</taxon>
        <taxon>Sepiidae</taxon>
        <taxon>Acanthosepion</taxon>
    </lineage>
</organism>
<dbReference type="GO" id="GO:0000981">
    <property type="term" value="F:DNA-binding transcription factor activity, RNA polymerase II-specific"/>
    <property type="evidence" value="ECO:0007669"/>
    <property type="project" value="TreeGrafter"/>
</dbReference>
<dbReference type="PROSITE" id="PS50888">
    <property type="entry name" value="BHLH"/>
    <property type="match status" value="1"/>
</dbReference>
<dbReference type="FunFam" id="4.10.280.10:FF:000029">
    <property type="entry name" value="Achaete-scute family bHLH transcription factor 1"/>
    <property type="match status" value="1"/>
</dbReference>
<dbReference type="InterPro" id="IPR036638">
    <property type="entry name" value="HLH_DNA-bd_sf"/>
</dbReference>
<dbReference type="EMBL" id="CAHIKZ030000331">
    <property type="protein sequence ID" value="CAE1168814.1"/>
    <property type="molecule type" value="Genomic_DNA"/>
</dbReference>
<dbReference type="GO" id="GO:0090575">
    <property type="term" value="C:RNA polymerase II transcription regulator complex"/>
    <property type="evidence" value="ECO:0007669"/>
    <property type="project" value="TreeGrafter"/>
</dbReference>
<keyword evidence="2" id="KW-0217">Developmental protein</keyword>
<dbReference type="Pfam" id="PF00010">
    <property type="entry name" value="HLH"/>
    <property type="match status" value="1"/>
</dbReference>
<evidence type="ECO:0000313" key="7">
    <source>
        <dbReference type="EMBL" id="CAE1168814.1"/>
    </source>
</evidence>
<dbReference type="Proteomes" id="UP000597762">
    <property type="component" value="Unassembled WGS sequence"/>
</dbReference>
<evidence type="ECO:0000256" key="3">
    <source>
        <dbReference type="ARBA" id="ARBA00022902"/>
    </source>
</evidence>
<comment type="caution">
    <text evidence="7">The sequence shown here is derived from an EMBL/GenBank/DDBJ whole genome shotgun (WGS) entry which is preliminary data.</text>
</comment>
<dbReference type="Gene3D" id="4.10.280.10">
    <property type="entry name" value="Helix-loop-helix DNA-binding domain"/>
    <property type="match status" value="1"/>
</dbReference>
<keyword evidence="4" id="KW-0238">DNA-binding</keyword>
<keyword evidence="5" id="KW-0539">Nucleus</keyword>
<dbReference type="GO" id="GO:0046983">
    <property type="term" value="F:protein dimerization activity"/>
    <property type="evidence" value="ECO:0007669"/>
    <property type="project" value="InterPro"/>
</dbReference>
<dbReference type="SUPFAM" id="SSF47459">
    <property type="entry name" value="HLH, helix-loop-helix DNA-binding domain"/>
    <property type="match status" value="1"/>
</dbReference>
<dbReference type="OrthoDB" id="5976910at2759"/>
<dbReference type="InterPro" id="IPR015660">
    <property type="entry name" value="MASH1/Ascl1a-like"/>
</dbReference>
<feature type="domain" description="BHLH" evidence="6">
    <location>
        <begin position="93"/>
        <end position="148"/>
    </location>
</feature>
<accession>A0A812B3J9</accession>
<dbReference type="PANTHER" id="PTHR13935">
    <property type="entry name" value="ACHAETE-SCUTE TRANSCRIPTION FACTOR-RELATED"/>
    <property type="match status" value="1"/>
</dbReference>
<evidence type="ECO:0000259" key="6">
    <source>
        <dbReference type="PROSITE" id="PS50888"/>
    </source>
</evidence>
<dbReference type="GO" id="GO:0000977">
    <property type="term" value="F:RNA polymerase II transcription regulatory region sequence-specific DNA binding"/>
    <property type="evidence" value="ECO:0007669"/>
    <property type="project" value="TreeGrafter"/>
</dbReference>
<dbReference type="SMART" id="SM00353">
    <property type="entry name" value="HLH"/>
    <property type="match status" value="1"/>
</dbReference>
<sequence length="254" mass="28168">MEGQVKTLSFTTIANVTGHTAVNGQTVLNTLSDEDRPTCMFSTVLSPIAAITTTPNSKVHRSMKENAREIVNCKRRLDFNHAGYIPMHRPQTVAVARRNERERNRVKLINMTFATLREHLPNASKGGKNRKMSKVETLRAAIEYIRYLQQMVDEHDAVNAVFDSSYLSAAGLTAASLTAAGLYQNTAIHSPRPSSCSDSSLEGLSAEEEELVDFANWHSLFSLSLSFFFSLSDLLFCCLVRFSYNSSGFRSSTA</sequence>
<reference evidence="7" key="1">
    <citation type="submission" date="2021-01" db="EMBL/GenBank/DDBJ databases">
        <authorList>
            <person name="Li R."/>
            <person name="Bekaert M."/>
        </authorList>
    </citation>
    <scope>NUCLEOTIDE SEQUENCE</scope>
    <source>
        <strain evidence="7">Farmed</strain>
    </source>
</reference>
<dbReference type="InterPro" id="IPR011598">
    <property type="entry name" value="bHLH_dom"/>
</dbReference>
<dbReference type="GO" id="GO:0050767">
    <property type="term" value="P:regulation of neurogenesis"/>
    <property type="evidence" value="ECO:0007669"/>
    <property type="project" value="TreeGrafter"/>
</dbReference>
<keyword evidence="8" id="KW-1185">Reference proteome</keyword>
<evidence type="ECO:0000256" key="1">
    <source>
        <dbReference type="ARBA" id="ARBA00004123"/>
    </source>
</evidence>
<evidence type="ECO:0000256" key="2">
    <source>
        <dbReference type="ARBA" id="ARBA00022473"/>
    </source>
</evidence>
<gene>
    <name evidence="7" type="ORF">SPHA_10274</name>
</gene>
<protein>
    <submittedName>
        <fullName evidence="7">ASCL</fullName>
    </submittedName>
</protein>
<proteinExistence type="predicted"/>
<keyword evidence="3" id="KW-0524">Neurogenesis</keyword>
<evidence type="ECO:0000256" key="4">
    <source>
        <dbReference type="ARBA" id="ARBA00023125"/>
    </source>
</evidence>
<comment type="subcellular location">
    <subcellularLocation>
        <location evidence="1">Nucleus</location>
    </subcellularLocation>
</comment>
<dbReference type="GO" id="GO:0030182">
    <property type="term" value="P:neuron differentiation"/>
    <property type="evidence" value="ECO:0007669"/>
    <property type="project" value="TreeGrafter"/>
</dbReference>
<evidence type="ECO:0000256" key="5">
    <source>
        <dbReference type="ARBA" id="ARBA00023242"/>
    </source>
</evidence>
<dbReference type="PANTHER" id="PTHR13935:SF153">
    <property type="entry name" value="ACHAETE-SCUTE FAMILY BHLH TRANSCRIPTION FACTOR 1"/>
    <property type="match status" value="1"/>
</dbReference>
<dbReference type="GO" id="GO:0045944">
    <property type="term" value="P:positive regulation of transcription by RNA polymerase II"/>
    <property type="evidence" value="ECO:0007669"/>
    <property type="project" value="TreeGrafter"/>
</dbReference>
<name>A0A812B3J9_ACAPH</name>
<evidence type="ECO:0000313" key="8">
    <source>
        <dbReference type="Proteomes" id="UP000597762"/>
    </source>
</evidence>
<dbReference type="AlphaFoldDB" id="A0A812B3J9"/>